<feature type="transmembrane region" description="Helical" evidence="6">
    <location>
        <begin position="176"/>
        <end position="194"/>
    </location>
</feature>
<keyword evidence="3 6" id="KW-0812">Transmembrane</keyword>
<feature type="transmembrane region" description="Helical" evidence="6">
    <location>
        <begin position="206"/>
        <end position="226"/>
    </location>
</feature>
<proteinExistence type="inferred from homology"/>
<evidence type="ECO:0000256" key="2">
    <source>
        <dbReference type="ARBA" id="ARBA00007362"/>
    </source>
</evidence>
<dbReference type="EMBL" id="CP069213">
    <property type="protein sequence ID" value="QRH01156.1"/>
    <property type="molecule type" value="Genomic_DNA"/>
</dbReference>
<keyword evidence="5 6" id="KW-0472">Membrane</keyword>
<evidence type="ECO:0000256" key="5">
    <source>
        <dbReference type="ARBA" id="ARBA00023136"/>
    </source>
</evidence>
<evidence type="ECO:0000256" key="3">
    <source>
        <dbReference type="ARBA" id="ARBA00022692"/>
    </source>
</evidence>
<accession>A0ABX7G1G9</accession>
<feature type="domain" description="EamA" evidence="7">
    <location>
        <begin position="146"/>
        <end position="271"/>
    </location>
</feature>
<name>A0ABX7G1G9_9GAMM</name>
<feature type="transmembrane region" description="Helical" evidence="6">
    <location>
        <begin position="63"/>
        <end position="84"/>
    </location>
</feature>
<dbReference type="Proteomes" id="UP000596252">
    <property type="component" value="Chromosome"/>
</dbReference>
<evidence type="ECO:0000256" key="4">
    <source>
        <dbReference type="ARBA" id="ARBA00022989"/>
    </source>
</evidence>
<feature type="transmembrane region" description="Helical" evidence="6">
    <location>
        <begin position="90"/>
        <end position="110"/>
    </location>
</feature>
<evidence type="ECO:0000256" key="6">
    <source>
        <dbReference type="SAM" id="Phobius"/>
    </source>
</evidence>
<evidence type="ECO:0000313" key="8">
    <source>
        <dbReference type="EMBL" id="QRH01156.1"/>
    </source>
</evidence>
<feature type="transmembrane region" description="Helical" evidence="6">
    <location>
        <begin position="145"/>
        <end position="164"/>
    </location>
</feature>
<sequence>MQSGFYLLAALSAILMGTIGIIARFGELDAAMLTFYRLGLGALILMLFLLFRRETARLWVKPHWGTVAGGVLLATFILCFLKAIETIPMSLAIMLVYLAPAVAAIGAHFLFSERLGGATFGLILLAFFGFAMLQEFKLDLAGAEAIGMTYALGCLLAYTAFILVNKKIPPASDPYAKTWVQLAVGALVTLPMVWGDPLPNASEWFWLMIAAIFPGFLAILFAVKAITALPARMFGTLAYLEPLMVVLTGYLLFNEPMSALKWGGSALILLSGIAQVQLANAANARAHTGNGRHLKVS</sequence>
<evidence type="ECO:0000256" key="1">
    <source>
        <dbReference type="ARBA" id="ARBA00004141"/>
    </source>
</evidence>
<protein>
    <submittedName>
        <fullName evidence="8">EamA family transporter</fullName>
    </submittedName>
</protein>
<evidence type="ECO:0000259" key="7">
    <source>
        <dbReference type="Pfam" id="PF00892"/>
    </source>
</evidence>
<organism evidence="8 9">
    <name type="scientific">Shewanella litorisediminis</name>
    <dbReference type="NCBI Taxonomy" id="1173586"/>
    <lineage>
        <taxon>Bacteria</taxon>
        <taxon>Pseudomonadati</taxon>
        <taxon>Pseudomonadota</taxon>
        <taxon>Gammaproteobacteria</taxon>
        <taxon>Alteromonadales</taxon>
        <taxon>Shewanellaceae</taxon>
        <taxon>Shewanella</taxon>
    </lineage>
</organism>
<dbReference type="RefSeq" id="WP_203324846.1">
    <property type="nucleotide sequence ID" value="NZ_CP069213.1"/>
</dbReference>
<comment type="subcellular location">
    <subcellularLocation>
        <location evidence="1">Membrane</location>
        <topology evidence="1">Multi-pass membrane protein</topology>
    </subcellularLocation>
</comment>
<dbReference type="Gene3D" id="1.10.3730.20">
    <property type="match status" value="1"/>
</dbReference>
<keyword evidence="9" id="KW-1185">Reference proteome</keyword>
<dbReference type="InterPro" id="IPR000620">
    <property type="entry name" value="EamA_dom"/>
</dbReference>
<keyword evidence="4 6" id="KW-1133">Transmembrane helix</keyword>
<reference evidence="8 9" key="1">
    <citation type="journal article" date="2012" name="Antonie Van Leeuwenhoek">
        <title>Shewanella litorisediminis sp. nov., a gammaproteobacterium isolated from a tidal flat sediment.</title>
        <authorList>
            <person name="Lee M.H."/>
            <person name="Yoon J.H."/>
        </authorList>
    </citation>
    <scope>NUCLEOTIDE SEQUENCE [LARGE SCALE GENOMIC DNA]</scope>
    <source>
        <strain evidence="8 9">SMK1-12</strain>
    </source>
</reference>
<feature type="domain" description="EamA" evidence="7">
    <location>
        <begin position="6"/>
        <end position="132"/>
    </location>
</feature>
<comment type="similarity">
    <text evidence="2">Belongs to the EamA transporter family.</text>
</comment>
<dbReference type="PANTHER" id="PTHR32322">
    <property type="entry name" value="INNER MEMBRANE TRANSPORTER"/>
    <property type="match status" value="1"/>
</dbReference>
<gene>
    <name evidence="8" type="ORF">JQC75_15025</name>
</gene>
<dbReference type="InterPro" id="IPR050638">
    <property type="entry name" value="AA-Vitamin_Transporters"/>
</dbReference>
<dbReference type="PANTHER" id="PTHR32322:SF2">
    <property type="entry name" value="EAMA DOMAIN-CONTAINING PROTEIN"/>
    <property type="match status" value="1"/>
</dbReference>
<evidence type="ECO:0000313" key="9">
    <source>
        <dbReference type="Proteomes" id="UP000596252"/>
    </source>
</evidence>
<feature type="transmembrane region" description="Helical" evidence="6">
    <location>
        <begin position="5"/>
        <end position="25"/>
    </location>
</feature>
<dbReference type="InterPro" id="IPR037185">
    <property type="entry name" value="EmrE-like"/>
</dbReference>
<dbReference type="SUPFAM" id="SSF103481">
    <property type="entry name" value="Multidrug resistance efflux transporter EmrE"/>
    <property type="match status" value="2"/>
</dbReference>
<feature type="transmembrane region" description="Helical" evidence="6">
    <location>
        <begin position="31"/>
        <end position="51"/>
    </location>
</feature>
<dbReference type="Pfam" id="PF00892">
    <property type="entry name" value="EamA"/>
    <property type="match status" value="2"/>
</dbReference>
<feature type="transmembrane region" description="Helical" evidence="6">
    <location>
        <begin position="115"/>
        <end position="133"/>
    </location>
</feature>
<feature type="transmembrane region" description="Helical" evidence="6">
    <location>
        <begin position="233"/>
        <end position="253"/>
    </location>
</feature>